<dbReference type="PROSITE" id="PS01126">
    <property type="entry name" value="EF_TS_1"/>
    <property type="match status" value="1"/>
</dbReference>
<evidence type="ECO:0000256" key="6">
    <source>
        <dbReference type="HAMAP-Rule" id="MF_00050"/>
    </source>
</evidence>
<proteinExistence type="inferred from homology"/>
<dbReference type="InterPro" id="IPR014039">
    <property type="entry name" value="Transl_elong_EFTs/EF1B_dimer"/>
</dbReference>
<dbReference type="GO" id="GO:0005737">
    <property type="term" value="C:cytoplasm"/>
    <property type="evidence" value="ECO:0007669"/>
    <property type="project" value="UniProtKB-SubCell"/>
</dbReference>
<dbReference type="Gene3D" id="3.30.479.20">
    <property type="entry name" value="Elongation factor Ts, dimerisation domain"/>
    <property type="match status" value="1"/>
</dbReference>
<comment type="caution">
    <text evidence="10">The sequence shown here is derived from an EMBL/GenBank/DDBJ whole genome shotgun (WGS) entry which is preliminary data.</text>
</comment>
<keyword evidence="6" id="KW-0963">Cytoplasm</keyword>
<dbReference type="SUPFAM" id="SSF46934">
    <property type="entry name" value="UBA-like"/>
    <property type="match status" value="1"/>
</dbReference>
<comment type="function">
    <text evidence="5 6 7">Associates with the EF-Tu.GDP complex and induces the exchange of GDP to GTP. It remains bound to the aminoacyl-tRNA.EF-Tu.GTP complex up to the GTP hydrolysis stage on the ribosome.</text>
</comment>
<evidence type="ECO:0000256" key="2">
    <source>
        <dbReference type="ARBA" id="ARBA00016956"/>
    </source>
</evidence>
<protein>
    <recommendedName>
        <fullName evidence="2 6">Elongation factor Ts</fullName>
        <shortName evidence="6">EF-Ts</shortName>
    </recommendedName>
</protein>
<dbReference type="Gene3D" id="1.10.8.10">
    <property type="entry name" value="DNA helicase RuvA subunit, C-terminal domain"/>
    <property type="match status" value="1"/>
</dbReference>
<dbReference type="Proteomes" id="UP000886891">
    <property type="component" value="Unassembled WGS sequence"/>
</dbReference>
<keyword evidence="4 6" id="KW-0648">Protein biosynthesis</keyword>
<feature type="domain" description="Translation elongation factor EFTs/EF1B dimerisation" evidence="9">
    <location>
        <begin position="29"/>
        <end position="199"/>
    </location>
</feature>
<sequence length="225" mass="24923">MAFTAKDVQELRAITGAGMMDCKKALTETDGNMEKAIEKLREKGMATAAKKAGRIASQGIVDSYIHMGGKIGVLLEVNCETDFVARSDAFKDFVHDVALQIAAAKPSYVVIDEVPAAELEKEKEIFRAQALNDPKPRPAAIIEKMVEGRIQKFYKEVCLMEQDFVKDPGKTITQYLNETIGTIGEKISIRRFVRYEMGEGLKKKEENFAEEISAQVAKAQANANK</sequence>
<dbReference type="HAMAP" id="MF_00050">
    <property type="entry name" value="EF_Ts"/>
    <property type="match status" value="1"/>
</dbReference>
<dbReference type="Pfam" id="PF00889">
    <property type="entry name" value="EF_TS"/>
    <property type="match status" value="1"/>
</dbReference>
<reference evidence="10" key="1">
    <citation type="submission" date="2020-10" db="EMBL/GenBank/DDBJ databases">
        <authorList>
            <person name="Gilroy R."/>
        </authorList>
    </citation>
    <scope>NUCLEOTIDE SEQUENCE</scope>
    <source>
        <strain evidence="10">23406</strain>
    </source>
</reference>
<dbReference type="GO" id="GO:0003746">
    <property type="term" value="F:translation elongation factor activity"/>
    <property type="evidence" value="ECO:0007669"/>
    <property type="project" value="UniProtKB-UniRule"/>
</dbReference>
<evidence type="ECO:0000259" key="9">
    <source>
        <dbReference type="Pfam" id="PF00889"/>
    </source>
</evidence>
<dbReference type="AlphaFoldDB" id="A0A9D1NCQ0"/>
<dbReference type="InterPro" id="IPR018101">
    <property type="entry name" value="Transl_elong_Ts_CS"/>
</dbReference>
<dbReference type="InterPro" id="IPR036402">
    <property type="entry name" value="EF-Ts_dimer_sf"/>
</dbReference>
<evidence type="ECO:0000256" key="3">
    <source>
        <dbReference type="ARBA" id="ARBA00022768"/>
    </source>
</evidence>
<dbReference type="PANTHER" id="PTHR11741:SF0">
    <property type="entry name" value="ELONGATION FACTOR TS, MITOCHONDRIAL"/>
    <property type="match status" value="1"/>
</dbReference>
<dbReference type="InterPro" id="IPR009060">
    <property type="entry name" value="UBA-like_sf"/>
</dbReference>
<gene>
    <name evidence="6 10" type="primary">tsf</name>
    <name evidence="10" type="ORF">IAB14_03130</name>
</gene>
<evidence type="ECO:0000256" key="4">
    <source>
        <dbReference type="ARBA" id="ARBA00022917"/>
    </source>
</evidence>
<reference evidence="10" key="2">
    <citation type="journal article" date="2021" name="PeerJ">
        <title>Extensive microbial diversity within the chicken gut microbiome revealed by metagenomics and culture.</title>
        <authorList>
            <person name="Gilroy R."/>
            <person name="Ravi A."/>
            <person name="Getino M."/>
            <person name="Pursley I."/>
            <person name="Horton D.L."/>
            <person name="Alikhan N.F."/>
            <person name="Baker D."/>
            <person name="Gharbi K."/>
            <person name="Hall N."/>
            <person name="Watson M."/>
            <person name="Adriaenssens E.M."/>
            <person name="Foster-Nyarko E."/>
            <person name="Jarju S."/>
            <person name="Secka A."/>
            <person name="Antonio M."/>
            <person name="Oren A."/>
            <person name="Chaudhuri R.R."/>
            <person name="La Ragione R."/>
            <person name="Hildebrand F."/>
            <person name="Pallen M.J."/>
        </authorList>
    </citation>
    <scope>NUCLEOTIDE SEQUENCE</scope>
    <source>
        <strain evidence="10">23406</strain>
    </source>
</reference>
<evidence type="ECO:0000256" key="7">
    <source>
        <dbReference type="RuleBase" id="RU000642"/>
    </source>
</evidence>
<dbReference type="Gene3D" id="1.10.286.20">
    <property type="match status" value="1"/>
</dbReference>
<dbReference type="FunFam" id="1.10.8.10:FF:000001">
    <property type="entry name" value="Elongation factor Ts"/>
    <property type="match status" value="1"/>
</dbReference>
<dbReference type="CDD" id="cd14275">
    <property type="entry name" value="UBA_EF-Ts"/>
    <property type="match status" value="1"/>
</dbReference>
<dbReference type="PROSITE" id="PS01127">
    <property type="entry name" value="EF_TS_2"/>
    <property type="match status" value="1"/>
</dbReference>
<dbReference type="FunFam" id="1.10.286.20:FF:000001">
    <property type="entry name" value="Elongation factor Ts"/>
    <property type="match status" value="1"/>
</dbReference>
<evidence type="ECO:0000256" key="8">
    <source>
        <dbReference type="RuleBase" id="RU000643"/>
    </source>
</evidence>
<feature type="region of interest" description="Involved in Mg(2+) ion dislocation from EF-Tu" evidence="6">
    <location>
        <begin position="81"/>
        <end position="84"/>
    </location>
</feature>
<organism evidence="10 11">
    <name type="scientific">Candidatus Stercoripulliclostridium merdipullorum</name>
    <dbReference type="NCBI Taxonomy" id="2840952"/>
    <lineage>
        <taxon>Bacteria</taxon>
        <taxon>Bacillati</taxon>
        <taxon>Bacillota</taxon>
        <taxon>Clostridia</taxon>
        <taxon>Eubacteriales</taxon>
        <taxon>Candidatus Stercoripulliclostridium</taxon>
    </lineage>
</organism>
<evidence type="ECO:0000313" key="10">
    <source>
        <dbReference type="EMBL" id="HIV00093.1"/>
    </source>
</evidence>
<dbReference type="SUPFAM" id="SSF54713">
    <property type="entry name" value="Elongation factor Ts (EF-Ts), dimerisation domain"/>
    <property type="match status" value="1"/>
</dbReference>
<name>A0A9D1NCQ0_9FIRM</name>
<dbReference type="PANTHER" id="PTHR11741">
    <property type="entry name" value="ELONGATION FACTOR TS"/>
    <property type="match status" value="1"/>
</dbReference>
<evidence type="ECO:0000256" key="5">
    <source>
        <dbReference type="ARBA" id="ARBA00025453"/>
    </source>
</evidence>
<keyword evidence="3 6" id="KW-0251">Elongation factor</keyword>
<accession>A0A9D1NCQ0</accession>
<dbReference type="InterPro" id="IPR001816">
    <property type="entry name" value="Transl_elong_EFTs/EF1B"/>
</dbReference>
<comment type="similarity">
    <text evidence="1 6 7">Belongs to the EF-Ts family.</text>
</comment>
<dbReference type="EMBL" id="DVOH01000022">
    <property type="protein sequence ID" value="HIV00093.1"/>
    <property type="molecule type" value="Genomic_DNA"/>
</dbReference>
<dbReference type="NCBIfam" id="TIGR00116">
    <property type="entry name" value="tsf"/>
    <property type="match status" value="2"/>
</dbReference>
<comment type="subcellular location">
    <subcellularLocation>
        <location evidence="6 8">Cytoplasm</location>
    </subcellularLocation>
</comment>
<evidence type="ECO:0000313" key="11">
    <source>
        <dbReference type="Proteomes" id="UP000886891"/>
    </source>
</evidence>
<evidence type="ECO:0000256" key="1">
    <source>
        <dbReference type="ARBA" id="ARBA00005532"/>
    </source>
</evidence>